<dbReference type="InterPro" id="IPR032710">
    <property type="entry name" value="NTF2-like_dom_sf"/>
</dbReference>
<reference evidence="1 2" key="1">
    <citation type="submission" date="2019-09" db="EMBL/GenBank/DDBJ databases">
        <title>Genome Sequences of Streptomyces kaniharaensis ATCC 21070.</title>
        <authorList>
            <person name="Zhu W."/>
            <person name="De Crecy-Lagard V."/>
            <person name="Richards N.G."/>
        </authorList>
    </citation>
    <scope>NUCLEOTIDE SEQUENCE [LARGE SCALE GENOMIC DNA]</scope>
    <source>
        <strain evidence="1 2">SF-557</strain>
    </source>
</reference>
<evidence type="ECO:0000313" key="1">
    <source>
        <dbReference type="EMBL" id="MQS12510.1"/>
    </source>
</evidence>
<evidence type="ECO:0000313" key="2">
    <source>
        <dbReference type="Proteomes" id="UP000450000"/>
    </source>
</evidence>
<dbReference type="Proteomes" id="UP000450000">
    <property type="component" value="Unassembled WGS sequence"/>
</dbReference>
<dbReference type="RefSeq" id="WP_153460862.1">
    <property type="nucleotide sequence ID" value="NZ_WBOF01000001.1"/>
</dbReference>
<dbReference type="InterPro" id="IPR011944">
    <property type="entry name" value="Steroid_delta5-4_isomerase"/>
</dbReference>
<name>A0A6N7KLV3_9ACTN</name>
<comment type="caution">
    <text evidence="1">The sequence shown here is derived from an EMBL/GenBank/DDBJ whole genome shotgun (WGS) entry which is preliminary data.</text>
</comment>
<dbReference type="Gene3D" id="3.10.450.50">
    <property type="match status" value="1"/>
</dbReference>
<organism evidence="1 2">
    <name type="scientific">Streptomyces kaniharaensis</name>
    <dbReference type="NCBI Taxonomy" id="212423"/>
    <lineage>
        <taxon>Bacteria</taxon>
        <taxon>Bacillati</taxon>
        <taxon>Actinomycetota</taxon>
        <taxon>Actinomycetes</taxon>
        <taxon>Kitasatosporales</taxon>
        <taxon>Streptomycetaceae</taxon>
        <taxon>Streptomyces</taxon>
    </lineage>
</organism>
<keyword evidence="2" id="KW-1185">Reference proteome</keyword>
<dbReference type="OrthoDB" id="9803476at2"/>
<protein>
    <submittedName>
        <fullName evidence="1">SgcJ/EcaC family oxidoreductase</fullName>
    </submittedName>
</protein>
<sequence>MNDTRLPELPSGDESAVRTLHQRVLEGWNRRDGSAFAGPFAEDGEVIGFDGTRYRGRSVIAAELGRIFADHATPEYVAKVRRVRGLGAGVAQLDAVAGLVPAGAGGLNPALNSVQTVIAVNAGAGWRIALMQTTPARYDLRPDLAAALTAELRELVGPARRTM</sequence>
<gene>
    <name evidence="1" type="ORF">F7Q99_09485</name>
</gene>
<dbReference type="NCBIfam" id="TIGR02246">
    <property type="entry name" value="SgcJ/EcaC family oxidoreductase"/>
    <property type="match status" value="1"/>
</dbReference>
<accession>A0A6N7KLV3</accession>
<proteinExistence type="predicted"/>
<dbReference type="EMBL" id="WBOF01000001">
    <property type="protein sequence ID" value="MQS12510.1"/>
    <property type="molecule type" value="Genomic_DNA"/>
</dbReference>
<dbReference type="AlphaFoldDB" id="A0A6N7KLV3"/>
<dbReference type="SUPFAM" id="SSF54427">
    <property type="entry name" value="NTF2-like"/>
    <property type="match status" value="1"/>
</dbReference>